<comment type="caution">
    <text evidence="1">The sequence shown here is derived from an EMBL/GenBank/DDBJ whole genome shotgun (WGS) entry which is preliminary data.</text>
</comment>
<sequence length="122" mass="14657">IRGIRQDLSGIYDKAKKYEAIEIRDEYIFILETIGARRNKIIEEAQMFVFYIKRFKFATTEEAKLSFNMNINWLDRNDYIKQFIPDYDDDDGFVELLQITDKGFEYLRMAEMKIEEKKGNSQ</sequence>
<proteinExistence type="predicted"/>
<feature type="non-terminal residue" evidence="1">
    <location>
        <position position="1"/>
    </location>
</feature>
<protein>
    <submittedName>
        <fullName evidence="1">Uncharacterized protein</fullName>
    </submittedName>
</protein>
<dbReference type="AlphaFoldDB" id="X1F6G9"/>
<reference evidence="1" key="1">
    <citation type="journal article" date="2014" name="Front. Microbiol.">
        <title>High frequency of phylogenetically diverse reductive dehalogenase-homologous genes in deep subseafloor sedimentary metagenomes.</title>
        <authorList>
            <person name="Kawai M."/>
            <person name="Futagami T."/>
            <person name="Toyoda A."/>
            <person name="Takaki Y."/>
            <person name="Nishi S."/>
            <person name="Hori S."/>
            <person name="Arai W."/>
            <person name="Tsubouchi T."/>
            <person name="Morono Y."/>
            <person name="Uchiyama I."/>
            <person name="Ito T."/>
            <person name="Fujiyama A."/>
            <person name="Inagaki F."/>
            <person name="Takami H."/>
        </authorList>
    </citation>
    <scope>NUCLEOTIDE SEQUENCE</scope>
    <source>
        <strain evidence="1">Expedition CK06-06</strain>
    </source>
</reference>
<dbReference type="EMBL" id="BARU01005779">
    <property type="protein sequence ID" value="GAH41241.1"/>
    <property type="molecule type" value="Genomic_DNA"/>
</dbReference>
<name>X1F6G9_9ZZZZ</name>
<organism evidence="1">
    <name type="scientific">marine sediment metagenome</name>
    <dbReference type="NCBI Taxonomy" id="412755"/>
    <lineage>
        <taxon>unclassified sequences</taxon>
        <taxon>metagenomes</taxon>
        <taxon>ecological metagenomes</taxon>
    </lineage>
</organism>
<accession>X1F6G9</accession>
<evidence type="ECO:0000313" key="1">
    <source>
        <dbReference type="EMBL" id="GAH41241.1"/>
    </source>
</evidence>
<gene>
    <name evidence="1" type="ORF">S03H2_11311</name>
</gene>